<proteinExistence type="predicted"/>
<evidence type="ECO:0000256" key="3">
    <source>
        <dbReference type="ARBA" id="ARBA00022692"/>
    </source>
</evidence>
<evidence type="ECO:0000256" key="6">
    <source>
        <dbReference type="ARBA" id="ARBA00023118"/>
    </source>
</evidence>
<sequence length="146" mass="15020">MWQFTRTRPITEPDHLSDAVAEVRTELGRADSKASMLLALAGAGVAVVASTDLITGTEPATWIVRGGLALLVGAVVVLLSTVRPKLAGAPFMRANAAGWRPETPEERMANLASVAAAKFRHIRLAVDLTAAGVIAIGAGVALAGVA</sequence>
<keyword evidence="6" id="KW-0051">Antiviral defense</keyword>
<feature type="transmembrane region" description="Helical" evidence="8">
    <location>
        <begin position="34"/>
        <end position="56"/>
    </location>
</feature>
<evidence type="ECO:0000313" key="11">
    <source>
        <dbReference type="Proteomes" id="UP001183226"/>
    </source>
</evidence>
<comment type="subcellular location">
    <subcellularLocation>
        <location evidence="1">Cell membrane</location>
    </subcellularLocation>
</comment>
<evidence type="ECO:0000256" key="8">
    <source>
        <dbReference type="SAM" id="Phobius"/>
    </source>
</evidence>
<keyword evidence="5 8" id="KW-1133">Transmembrane helix</keyword>
<keyword evidence="2" id="KW-1003">Cell membrane</keyword>
<dbReference type="Pfam" id="PF18967">
    <property type="entry name" value="PycTM"/>
    <property type="match status" value="1"/>
</dbReference>
<dbReference type="EMBL" id="JAVREK010000020">
    <property type="protein sequence ID" value="MDT0303996.1"/>
    <property type="molecule type" value="Genomic_DNA"/>
</dbReference>
<evidence type="ECO:0000256" key="1">
    <source>
        <dbReference type="ARBA" id="ARBA00004236"/>
    </source>
</evidence>
<keyword evidence="7 8" id="KW-0472">Membrane</keyword>
<feature type="transmembrane region" description="Helical" evidence="8">
    <location>
        <begin position="124"/>
        <end position="145"/>
    </location>
</feature>
<dbReference type="RefSeq" id="WP_311546490.1">
    <property type="nucleotide sequence ID" value="NZ_JAVREK010000020.1"/>
</dbReference>
<evidence type="ECO:0000256" key="7">
    <source>
        <dbReference type="ARBA" id="ARBA00023136"/>
    </source>
</evidence>
<evidence type="ECO:0000256" key="5">
    <source>
        <dbReference type="ARBA" id="ARBA00022989"/>
    </source>
</evidence>
<accession>A0ABU2KXF4</accession>
<dbReference type="InterPro" id="IPR043760">
    <property type="entry name" value="PycTM_dom"/>
</dbReference>
<evidence type="ECO:0000256" key="2">
    <source>
        <dbReference type="ARBA" id="ARBA00022475"/>
    </source>
</evidence>
<evidence type="ECO:0000256" key="4">
    <source>
        <dbReference type="ARBA" id="ARBA00022741"/>
    </source>
</evidence>
<keyword evidence="4" id="KW-0547">Nucleotide-binding</keyword>
<evidence type="ECO:0000313" key="10">
    <source>
        <dbReference type="EMBL" id="MDT0303996.1"/>
    </source>
</evidence>
<feature type="transmembrane region" description="Helical" evidence="8">
    <location>
        <begin position="62"/>
        <end position="82"/>
    </location>
</feature>
<dbReference type="Proteomes" id="UP001183226">
    <property type="component" value="Unassembled WGS sequence"/>
</dbReference>
<gene>
    <name evidence="10" type="ORF">RM446_17915</name>
</gene>
<name>A0ABU2KXF4_9ACTN</name>
<protein>
    <recommendedName>
        <fullName evidence="9">Pycsar effector protein domain-containing protein</fullName>
    </recommendedName>
</protein>
<organism evidence="10 11">
    <name type="scientific">Streptomonospora wellingtoniae</name>
    <dbReference type="NCBI Taxonomy" id="3075544"/>
    <lineage>
        <taxon>Bacteria</taxon>
        <taxon>Bacillati</taxon>
        <taxon>Actinomycetota</taxon>
        <taxon>Actinomycetes</taxon>
        <taxon>Streptosporangiales</taxon>
        <taxon>Nocardiopsidaceae</taxon>
        <taxon>Streptomonospora</taxon>
    </lineage>
</organism>
<feature type="domain" description="Pycsar effector protein" evidence="9">
    <location>
        <begin position="16"/>
        <end position="85"/>
    </location>
</feature>
<evidence type="ECO:0000259" key="9">
    <source>
        <dbReference type="Pfam" id="PF18967"/>
    </source>
</evidence>
<comment type="caution">
    <text evidence="10">The sequence shown here is derived from an EMBL/GenBank/DDBJ whole genome shotgun (WGS) entry which is preliminary data.</text>
</comment>
<keyword evidence="3 8" id="KW-0812">Transmembrane</keyword>
<reference evidence="11" key="1">
    <citation type="submission" date="2023-07" db="EMBL/GenBank/DDBJ databases">
        <title>30 novel species of actinomycetes from the DSMZ collection.</title>
        <authorList>
            <person name="Nouioui I."/>
        </authorList>
    </citation>
    <scope>NUCLEOTIDE SEQUENCE [LARGE SCALE GENOMIC DNA]</scope>
    <source>
        <strain evidence="11">DSM 45055</strain>
    </source>
</reference>
<keyword evidence="11" id="KW-1185">Reference proteome</keyword>